<protein>
    <submittedName>
        <fullName evidence="1">Uncharacterized protein</fullName>
    </submittedName>
</protein>
<dbReference type="AlphaFoldDB" id="A0A6C0C041"/>
<accession>A0A6C0C041</accession>
<sequence length="124" mass="13794">MTSYSSHIKNTHHKQMPVLPRAARFQTNVWENSNYYTPLPVRPVSSGVVPNPNPLVECITHGVQSCSREFTGPGFRHCMYGMMTASNLLPANIARSSYQDNIQASGAFAAGLRHTCLYSNTIHR</sequence>
<organism evidence="1">
    <name type="scientific">viral metagenome</name>
    <dbReference type="NCBI Taxonomy" id="1070528"/>
    <lineage>
        <taxon>unclassified sequences</taxon>
        <taxon>metagenomes</taxon>
        <taxon>organismal metagenomes</taxon>
    </lineage>
</organism>
<dbReference type="EMBL" id="MN739310">
    <property type="protein sequence ID" value="QHS97967.1"/>
    <property type="molecule type" value="Genomic_DNA"/>
</dbReference>
<name>A0A6C0C041_9ZZZZ</name>
<evidence type="ECO:0000313" key="1">
    <source>
        <dbReference type="EMBL" id="QHS97967.1"/>
    </source>
</evidence>
<proteinExistence type="predicted"/>
<reference evidence="1" key="1">
    <citation type="journal article" date="2020" name="Nature">
        <title>Giant virus diversity and host interactions through global metagenomics.</title>
        <authorList>
            <person name="Schulz F."/>
            <person name="Roux S."/>
            <person name="Paez-Espino D."/>
            <person name="Jungbluth S."/>
            <person name="Walsh D.A."/>
            <person name="Denef V.J."/>
            <person name="McMahon K.D."/>
            <person name="Konstantinidis K.T."/>
            <person name="Eloe-Fadrosh E.A."/>
            <person name="Kyrpides N.C."/>
            <person name="Woyke T."/>
        </authorList>
    </citation>
    <scope>NUCLEOTIDE SEQUENCE</scope>
    <source>
        <strain evidence="1">GVMAG-M-3300020182-33</strain>
    </source>
</reference>